<dbReference type="PROSITE" id="PS51755">
    <property type="entry name" value="OMPR_PHOB"/>
    <property type="match status" value="1"/>
</dbReference>
<dbReference type="InterPro" id="IPR039420">
    <property type="entry name" value="WalR-like"/>
</dbReference>
<evidence type="ECO:0000256" key="5">
    <source>
        <dbReference type="ARBA" id="ARBA00023163"/>
    </source>
</evidence>
<dbReference type="PANTHER" id="PTHR48111">
    <property type="entry name" value="REGULATOR OF RPOS"/>
    <property type="match status" value="1"/>
</dbReference>
<evidence type="ECO:0000259" key="9">
    <source>
        <dbReference type="PROSITE" id="PS51755"/>
    </source>
</evidence>
<feature type="modified residue" description="4-aspartylphosphate" evidence="6">
    <location>
        <position position="50"/>
    </location>
</feature>
<evidence type="ECO:0000256" key="6">
    <source>
        <dbReference type="PROSITE-ProRule" id="PRU00169"/>
    </source>
</evidence>
<dbReference type="GO" id="GO:0000976">
    <property type="term" value="F:transcription cis-regulatory region binding"/>
    <property type="evidence" value="ECO:0007669"/>
    <property type="project" value="TreeGrafter"/>
</dbReference>
<dbReference type="GO" id="GO:0000156">
    <property type="term" value="F:phosphorelay response regulator activity"/>
    <property type="evidence" value="ECO:0007669"/>
    <property type="project" value="TreeGrafter"/>
</dbReference>
<keyword evidence="4 7" id="KW-0238">DNA-binding</keyword>
<keyword evidence="5" id="KW-0804">Transcription</keyword>
<dbReference type="InterPro" id="IPR001789">
    <property type="entry name" value="Sig_transdc_resp-reg_receiver"/>
</dbReference>
<dbReference type="AlphaFoldDB" id="A0A1I0Z083"/>
<dbReference type="InterPro" id="IPR011006">
    <property type="entry name" value="CheY-like_superfamily"/>
</dbReference>
<feature type="domain" description="Response regulatory" evidence="8">
    <location>
        <begin position="2"/>
        <end position="115"/>
    </location>
</feature>
<evidence type="ECO:0000259" key="8">
    <source>
        <dbReference type="PROSITE" id="PS50110"/>
    </source>
</evidence>
<dbReference type="SUPFAM" id="SSF52172">
    <property type="entry name" value="CheY-like"/>
    <property type="match status" value="1"/>
</dbReference>
<keyword evidence="2" id="KW-0902">Two-component regulatory system</keyword>
<proteinExistence type="predicted"/>
<dbReference type="Proteomes" id="UP000198796">
    <property type="component" value="Unassembled WGS sequence"/>
</dbReference>
<sequence>MRILIADTTWATAGIAKGLRDAGFLITSCDAGEYLASYTRTARQNAIVLDTDSGGPSPFEVIMQLRDAAPTCPIVFIDGRGDETLRTRLLNAGADDVIDASSDRDVVVSRIGAVARRAAGLSQPLIELGDLRVDLLNRVVFAPASRVPLSPKEYELLEHLALNRKRMVTRDELLSQIYAFENEPTPRIIDVFVCKIRSKLATAGSVQVVIETVRGRGYRLSEVTGPTPPLDNAADAHKMDIAA</sequence>
<evidence type="ECO:0000313" key="11">
    <source>
        <dbReference type="Proteomes" id="UP000198796"/>
    </source>
</evidence>
<dbReference type="SMART" id="SM00448">
    <property type="entry name" value="REC"/>
    <property type="match status" value="1"/>
</dbReference>
<accession>A0A1I0Z083</accession>
<dbReference type="EMBL" id="FOJU01000009">
    <property type="protein sequence ID" value="SFB18516.1"/>
    <property type="molecule type" value="Genomic_DNA"/>
</dbReference>
<dbReference type="GO" id="GO:0005829">
    <property type="term" value="C:cytosol"/>
    <property type="evidence" value="ECO:0007669"/>
    <property type="project" value="TreeGrafter"/>
</dbReference>
<dbReference type="Pfam" id="PF00486">
    <property type="entry name" value="Trans_reg_C"/>
    <property type="match status" value="1"/>
</dbReference>
<feature type="DNA-binding region" description="OmpR/PhoB-type" evidence="7">
    <location>
        <begin position="123"/>
        <end position="222"/>
    </location>
</feature>
<dbReference type="Pfam" id="PF00072">
    <property type="entry name" value="Response_reg"/>
    <property type="match status" value="1"/>
</dbReference>
<dbReference type="CDD" id="cd00383">
    <property type="entry name" value="trans_reg_C"/>
    <property type="match status" value="1"/>
</dbReference>
<dbReference type="SMART" id="SM00862">
    <property type="entry name" value="Trans_reg_C"/>
    <property type="match status" value="1"/>
</dbReference>
<protein>
    <submittedName>
        <fullName evidence="10">Two-component system, OmpR family, alkaline phosphatase synthesis response regulator PhoP/two-component system, cell cycle response regulator CtrA</fullName>
    </submittedName>
</protein>
<evidence type="ECO:0000256" key="4">
    <source>
        <dbReference type="ARBA" id="ARBA00023125"/>
    </source>
</evidence>
<dbReference type="InterPro" id="IPR001867">
    <property type="entry name" value="OmpR/PhoB-type_DNA-bd"/>
</dbReference>
<name>A0A1I0Z083_9RHOB</name>
<keyword evidence="3" id="KW-0805">Transcription regulation</keyword>
<dbReference type="STRING" id="871651.SAMN05421688_3500"/>
<keyword evidence="1 6" id="KW-0597">Phosphoprotein</keyword>
<dbReference type="GO" id="GO:0032993">
    <property type="term" value="C:protein-DNA complex"/>
    <property type="evidence" value="ECO:0007669"/>
    <property type="project" value="TreeGrafter"/>
</dbReference>
<organism evidence="10 11">
    <name type="scientific">Poseidonocella pacifica</name>
    <dbReference type="NCBI Taxonomy" id="871651"/>
    <lineage>
        <taxon>Bacteria</taxon>
        <taxon>Pseudomonadati</taxon>
        <taxon>Pseudomonadota</taxon>
        <taxon>Alphaproteobacteria</taxon>
        <taxon>Rhodobacterales</taxon>
        <taxon>Roseobacteraceae</taxon>
        <taxon>Poseidonocella</taxon>
    </lineage>
</organism>
<dbReference type="SUPFAM" id="SSF46894">
    <property type="entry name" value="C-terminal effector domain of the bipartite response regulators"/>
    <property type="match status" value="1"/>
</dbReference>
<dbReference type="RefSeq" id="WP_175501315.1">
    <property type="nucleotide sequence ID" value="NZ_FOJU01000009.1"/>
</dbReference>
<evidence type="ECO:0000256" key="2">
    <source>
        <dbReference type="ARBA" id="ARBA00023012"/>
    </source>
</evidence>
<dbReference type="PROSITE" id="PS50110">
    <property type="entry name" value="RESPONSE_REGULATORY"/>
    <property type="match status" value="1"/>
</dbReference>
<gene>
    <name evidence="10" type="ORF">SAMN05421688_3500</name>
</gene>
<feature type="domain" description="OmpR/PhoB-type" evidence="9">
    <location>
        <begin position="123"/>
        <end position="222"/>
    </location>
</feature>
<dbReference type="InterPro" id="IPR016032">
    <property type="entry name" value="Sig_transdc_resp-reg_C-effctor"/>
</dbReference>
<evidence type="ECO:0000313" key="10">
    <source>
        <dbReference type="EMBL" id="SFB18516.1"/>
    </source>
</evidence>
<dbReference type="PANTHER" id="PTHR48111:SF1">
    <property type="entry name" value="TWO-COMPONENT RESPONSE REGULATOR ORR33"/>
    <property type="match status" value="1"/>
</dbReference>
<dbReference type="InterPro" id="IPR036388">
    <property type="entry name" value="WH-like_DNA-bd_sf"/>
</dbReference>
<keyword evidence="11" id="KW-1185">Reference proteome</keyword>
<reference evidence="10 11" key="1">
    <citation type="submission" date="2016-10" db="EMBL/GenBank/DDBJ databases">
        <authorList>
            <person name="de Groot N.N."/>
        </authorList>
    </citation>
    <scope>NUCLEOTIDE SEQUENCE [LARGE SCALE GENOMIC DNA]</scope>
    <source>
        <strain evidence="10 11">DSM 29316</strain>
    </source>
</reference>
<evidence type="ECO:0000256" key="7">
    <source>
        <dbReference type="PROSITE-ProRule" id="PRU01091"/>
    </source>
</evidence>
<dbReference type="Gene3D" id="3.40.50.2300">
    <property type="match status" value="1"/>
</dbReference>
<evidence type="ECO:0000256" key="1">
    <source>
        <dbReference type="ARBA" id="ARBA00022553"/>
    </source>
</evidence>
<dbReference type="Gene3D" id="1.10.10.10">
    <property type="entry name" value="Winged helix-like DNA-binding domain superfamily/Winged helix DNA-binding domain"/>
    <property type="match status" value="1"/>
</dbReference>
<evidence type="ECO:0000256" key="3">
    <source>
        <dbReference type="ARBA" id="ARBA00023015"/>
    </source>
</evidence>
<dbReference type="GO" id="GO:0006355">
    <property type="term" value="P:regulation of DNA-templated transcription"/>
    <property type="evidence" value="ECO:0007669"/>
    <property type="project" value="InterPro"/>
</dbReference>